<evidence type="ECO:0000313" key="3">
    <source>
        <dbReference type="EMBL" id="TQL69915.1"/>
    </source>
</evidence>
<dbReference type="InterPro" id="IPR048469">
    <property type="entry name" value="YchJ-like_M"/>
</dbReference>
<dbReference type="OrthoDB" id="21421at2"/>
<sequence length="150" mass="16298">MSVFGNPSGSAASTHSLQRACPCGAASTYGACCHRLHRGGASAESPEELMRSRYAAYAVGDWDYVFRTWHPATRPHDLGEAGHDTGLRWTGLTVEGSGLDDETHGWVRFRAAYQAPDGAGELSEHSRFEVRAGRWLYVDGTIDGEIVDQV</sequence>
<name>A0A543ABF3_9ACTN</name>
<dbReference type="InterPro" id="IPR023006">
    <property type="entry name" value="YchJ-like"/>
</dbReference>
<proteinExistence type="inferred from homology"/>
<reference evidence="3 4" key="1">
    <citation type="submission" date="2019-06" db="EMBL/GenBank/DDBJ databases">
        <title>Sequencing the genomes of 1000 actinobacteria strains.</title>
        <authorList>
            <person name="Klenk H.-P."/>
        </authorList>
    </citation>
    <scope>NUCLEOTIDE SEQUENCE [LARGE SCALE GENOMIC DNA]</scope>
    <source>
        <strain evidence="3 4">DSM 25218</strain>
    </source>
</reference>
<evidence type="ECO:0000256" key="1">
    <source>
        <dbReference type="HAMAP-Rule" id="MF_00612"/>
    </source>
</evidence>
<comment type="similarity">
    <text evidence="1">Belongs to the UPF0225 family.</text>
</comment>
<dbReference type="EMBL" id="VFOV01000001">
    <property type="protein sequence ID" value="TQL69915.1"/>
    <property type="molecule type" value="Genomic_DNA"/>
</dbReference>
<dbReference type="HAMAP" id="MF_00612">
    <property type="entry name" value="UPF0225"/>
    <property type="match status" value="1"/>
</dbReference>
<feature type="domain" description="YchJ-like middle NTF2-like" evidence="2">
    <location>
        <begin position="45"/>
        <end position="140"/>
    </location>
</feature>
<evidence type="ECO:0000259" key="2">
    <source>
        <dbReference type="Pfam" id="PF17775"/>
    </source>
</evidence>
<dbReference type="Gene3D" id="3.10.450.50">
    <property type="match status" value="1"/>
</dbReference>
<comment type="caution">
    <text evidence="3">The sequence shown here is derived from an EMBL/GenBank/DDBJ whole genome shotgun (WGS) entry which is preliminary data.</text>
</comment>
<accession>A0A543ABF3</accession>
<dbReference type="PANTHER" id="PTHR33747:SF1">
    <property type="entry name" value="ADENYLATE CYCLASE-ASSOCIATED CAP C-TERMINAL DOMAIN-CONTAINING PROTEIN"/>
    <property type="match status" value="1"/>
</dbReference>
<dbReference type="Proteomes" id="UP000320209">
    <property type="component" value="Unassembled WGS sequence"/>
</dbReference>
<evidence type="ECO:0000313" key="4">
    <source>
        <dbReference type="Proteomes" id="UP000320209"/>
    </source>
</evidence>
<protein>
    <recommendedName>
        <fullName evidence="1">UPF0225 protein FB381_3837</fullName>
    </recommendedName>
</protein>
<gene>
    <name evidence="3" type="ORF">FB381_3837</name>
</gene>
<dbReference type="RefSeq" id="WP_141781734.1">
    <property type="nucleotide sequence ID" value="NZ_VFOV01000001.1"/>
</dbReference>
<dbReference type="InterPro" id="IPR032710">
    <property type="entry name" value="NTF2-like_dom_sf"/>
</dbReference>
<dbReference type="AlphaFoldDB" id="A0A543ABF3"/>
<keyword evidence="4" id="KW-1185">Reference proteome</keyword>
<dbReference type="PANTHER" id="PTHR33747">
    <property type="entry name" value="UPF0225 PROTEIN SCO1677"/>
    <property type="match status" value="1"/>
</dbReference>
<dbReference type="Pfam" id="PF17775">
    <property type="entry name" value="YchJ_M-like"/>
    <property type="match status" value="1"/>
</dbReference>
<dbReference type="SUPFAM" id="SSF54427">
    <property type="entry name" value="NTF2-like"/>
    <property type="match status" value="1"/>
</dbReference>
<organism evidence="3 4">
    <name type="scientific">Nocardioides albertanoniae</name>
    <dbReference type="NCBI Taxonomy" id="1175486"/>
    <lineage>
        <taxon>Bacteria</taxon>
        <taxon>Bacillati</taxon>
        <taxon>Actinomycetota</taxon>
        <taxon>Actinomycetes</taxon>
        <taxon>Propionibacteriales</taxon>
        <taxon>Nocardioidaceae</taxon>
        <taxon>Nocardioides</taxon>
    </lineage>
</organism>